<organism evidence="1 2">
    <name type="scientific">Hymenobacter sedentarius</name>
    <dbReference type="NCBI Taxonomy" id="1411621"/>
    <lineage>
        <taxon>Bacteria</taxon>
        <taxon>Pseudomonadati</taxon>
        <taxon>Bacteroidota</taxon>
        <taxon>Cytophagia</taxon>
        <taxon>Cytophagales</taxon>
        <taxon>Hymenobacteraceae</taxon>
        <taxon>Hymenobacter</taxon>
    </lineage>
</organism>
<dbReference type="AlphaFoldDB" id="A0A0U3SM23"/>
<evidence type="ECO:0000313" key="1">
    <source>
        <dbReference type="EMBL" id="ALW87222.1"/>
    </source>
</evidence>
<dbReference type="InterPro" id="IPR052036">
    <property type="entry name" value="Hydrolase/PRTase-associated"/>
</dbReference>
<dbReference type="OrthoDB" id="9810066at2"/>
<proteinExistence type="predicted"/>
<dbReference type="KEGG" id="hyg:AUC43_04300"/>
<keyword evidence="1" id="KW-0808">Transferase</keyword>
<protein>
    <submittedName>
        <fullName evidence="1">Protein-L-isoaspartate O-methyltransferase</fullName>
    </submittedName>
</protein>
<dbReference type="GO" id="GO:0008168">
    <property type="term" value="F:methyltransferase activity"/>
    <property type="evidence" value="ECO:0007669"/>
    <property type="project" value="UniProtKB-KW"/>
</dbReference>
<dbReference type="RefSeq" id="WP_068198204.1">
    <property type="nucleotide sequence ID" value="NZ_CP013909.1"/>
</dbReference>
<dbReference type="SUPFAM" id="SSF159501">
    <property type="entry name" value="EreA/ChaN-like"/>
    <property type="match status" value="1"/>
</dbReference>
<dbReference type="Gene3D" id="1.20.1440.30">
    <property type="entry name" value="Biosynthetic Protein domain"/>
    <property type="match status" value="1"/>
</dbReference>
<name>A0A0U3SM23_9BACT</name>
<evidence type="ECO:0000313" key="2">
    <source>
        <dbReference type="Proteomes" id="UP000059542"/>
    </source>
</evidence>
<dbReference type="Pfam" id="PF05139">
    <property type="entry name" value="Erythro_esteras"/>
    <property type="match status" value="1"/>
</dbReference>
<dbReference type="Proteomes" id="UP000059542">
    <property type="component" value="Chromosome"/>
</dbReference>
<keyword evidence="2" id="KW-1185">Reference proteome</keyword>
<dbReference type="PANTHER" id="PTHR31299">
    <property type="entry name" value="ESTERASE, PUTATIVE (AFU_ORTHOLOGUE AFUA_1G05850)-RELATED"/>
    <property type="match status" value="1"/>
</dbReference>
<dbReference type="InterPro" id="IPR007815">
    <property type="entry name" value="Emycin_Estase"/>
</dbReference>
<dbReference type="STRING" id="1411621.AUC43_04300"/>
<dbReference type="InterPro" id="IPR014622">
    <property type="entry name" value="UCP036794_erythomycin"/>
</dbReference>
<dbReference type="EMBL" id="CP013909">
    <property type="protein sequence ID" value="ALW87222.1"/>
    <property type="molecule type" value="Genomic_DNA"/>
</dbReference>
<dbReference type="Gene3D" id="3.40.1660.10">
    <property type="entry name" value="EreA-like (biosynthetic domain)"/>
    <property type="match status" value="1"/>
</dbReference>
<dbReference type="PANTHER" id="PTHR31299:SF0">
    <property type="entry name" value="ESTERASE, PUTATIVE (AFU_ORTHOLOGUE AFUA_1G05850)-RELATED"/>
    <property type="match status" value="1"/>
</dbReference>
<dbReference type="CDD" id="cd14728">
    <property type="entry name" value="Ere-like"/>
    <property type="match status" value="1"/>
</dbReference>
<dbReference type="GO" id="GO:0032259">
    <property type="term" value="P:methylation"/>
    <property type="evidence" value="ECO:0007669"/>
    <property type="project" value="UniProtKB-KW"/>
</dbReference>
<dbReference type="PIRSF" id="PIRSF036794">
    <property type="entry name" value="UCP_erythr_ester"/>
    <property type="match status" value="1"/>
</dbReference>
<dbReference type="GO" id="GO:0046677">
    <property type="term" value="P:response to antibiotic"/>
    <property type="evidence" value="ECO:0007669"/>
    <property type="project" value="InterPro"/>
</dbReference>
<dbReference type="Gene3D" id="3.30.1870.10">
    <property type="entry name" value="EreA-like, domain 2"/>
    <property type="match status" value="1"/>
</dbReference>
<reference evidence="1 2" key="1">
    <citation type="submission" date="2015-12" db="EMBL/GenBank/DDBJ databases">
        <authorList>
            <person name="Shamseldin A."/>
            <person name="Moawad H."/>
            <person name="Abd El-Rahim W.M."/>
            <person name="Sadowsky M.J."/>
        </authorList>
    </citation>
    <scope>NUCLEOTIDE SEQUENCE [LARGE SCALE GENOMIC DNA]</scope>
    <source>
        <strain evidence="1 2">DG5B</strain>
    </source>
</reference>
<accession>A0A0U3SM23</accession>
<sequence>MASLLPTHPLHSPADLDTLLAAIGDARVVLLGEASHGTHEYYTWRTALSKRLIQEKGFQFIAVEGDWPDCFEVNAAIKQEQMAHGSAAKLLQTFNRWPTWMWGNWEIAALVEWLHRHNQAQPMERRVGFYGLDVYSLWESLEAVLHYVEKQGDGAVTAARRAFRCFEPYSTDPQEYARAVAFVSEDCQDEVIAVLRALRHQAQERQPANLPEREQAFGAEQNALVAVNAERYYKAMIRGGGASWNVRDTHMMETLTRLLHLHGPNSKAIIWAHNTHIGDARYTDMRREDMVNIGQLTREQLGREQVFSVGFGSYQGSVVAGKAWGAPLENMPVPAAIRNSWEEQLHRQLKGANGLLLSSELKQETGLRQSQGHRAIGVVYRPQLEQFGNYVPSVIPERYDAFLFLDHTKALHPLAIHPEEKGPPDLYPWGE</sequence>
<gene>
    <name evidence="1" type="ORF">AUC43_04300</name>
</gene>
<keyword evidence="1" id="KW-0489">Methyltransferase</keyword>